<feature type="transmembrane region" description="Helical" evidence="3">
    <location>
        <begin position="36"/>
        <end position="59"/>
    </location>
</feature>
<proteinExistence type="predicted"/>
<comment type="caution">
    <text evidence="4">The sequence shown here is derived from an EMBL/GenBank/DDBJ whole genome shotgun (WGS) entry which is preliminary data.</text>
</comment>
<evidence type="ECO:0000256" key="2">
    <source>
        <dbReference type="SAM" id="MobiDB-lite"/>
    </source>
</evidence>
<name>A0ABQ4E508_9ACTN</name>
<keyword evidence="3" id="KW-0812">Transmembrane</keyword>
<feature type="transmembrane region" description="Helical" evidence="3">
    <location>
        <begin position="177"/>
        <end position="196"/>
    </location>
</feature>
<evidence type="ECO:0000256" key="3">
    <source>
        <dbReference type="SAM" id="Phobius"/>
    </source>
</evidence>
<evidence type="ECO:0000313" key="5">
    <source>
        <dbReference type="Proteomes" id="UP000646749"/>
    </source>
</evidence>
<dbReference type="NCBIfam" id="NF037959">
    <property type="entry name" value="MFS_SpdSyn"/>
    <property type="match status" value="1"/>
</dbReference>
<dbReference type="PANTHER" id="PTHR43317">
    <property type="entry name" value="THERMOSPERMINE SYNTHASE ACAULIS5"/>
    <property type="match status" value="1"/>
</dbReference>
<feature type="transmembrane region" description="Helical" evidence="3">
    <location>
        <begin position="131"/>
        <end position="157"/>
    </location>
</feature>
<keyword evidence="3" id="KW-0472">Membrane</keyword>
<dbReference type="CDD" id="cd02440">
    <property type="entry name" value="AdoMet_MTases"/>
    <property type="match status" value="1"/>
</dbReference>
<gene>
    <name evidence="4" type="ORF">Pen02_47210</name>
</gene>
<accession>A0ABQ4E508</accession>
<evidence type="ECO:0000313" key="4">
    <source>
        <dbReference type="EMBL" id="GIG89785.1"/>
    </source>
</evidence>
<dbReference type="Gene3D" id="3.40.50.150">
    <property type="entry name" value="Vaccinia Virus protein VP39"/>
    <property type="match status" value="1"/>
</dbReference>
<dbReference type="PANTHER" id="PTHR43317:SF1">
    <property type="entry name" value="THERMOSPERMINE SYNTHASE ACAULIS5"/>
    <property type="match status" value="1"/>
</dbReference>
<dbReference type="Proteomes" id="UP000646749">
    <property type="component" value="Unassembled WGS sequence"/>
</dbReference>
<sequence length="527" mass="54766">MRTIAAMDSSPPEAADTATVADEPAGPPARALPTGLAATLVFVASGAVLVLETASLRLVGPYVGVTLQVTSSVIGVALAAIAYGAWIGGWLADRRDPRRLLAPALVLAGICTALTLPIVRYAGEVLRGGAAVGILLLTALAIFLPAALLASITPLVVKLQLADLRQTGQVVGRLSSIGTLGAITATLGTGFVLVAALPSTAIIISLAVLLGATGLVLAVYLRRQSRDTLPKPSRVTAAAAVLGLAGASLSAVAPTPCDVETAYHCASVEADPDNSTGRLLVLNSAWHSYVDLADPQHLEFEYTQWIGAVADMMAPPRAPLQAVHLGGGGFTMPRYLTATRPGTRNEVYEIDGGLVELGRRELDVQTGPELRARVGDARMLIGERPAQSADLVVGDAFGHLVVPWHLATREMAAEVRRVIRPGGIYAQNVIDHPPLRFIRSEVATVAAEFPHVALIAPPAALAGSQGANFVILASDRPLPLEPVRERLITSADGPVTVLSGTALDEFVDDAIVLTDEYAPVDQLLATA</sequence>
<evidence type="ECO:0008006" key="6">
    <source>
        <dbReference type="Google" id="ProtNLM"/>
    </source>
</evidence>
<feature type="transmembrane region" description="Helical" evidence="3">
    <location>
        <begin position="202"/>
        <end position="221"/>
    </location>
</feature>
<dbReference type="InterPro" id="IPR036259">
    <property type="entry name" value="MFS_trans_sf"/>
</dbReference>
<keyword evidence="3" id="KW-1133">Transmembrane helix</keyword>
<feature type="region of interest" description="Disordered" evidence="2">
    <location>
        <begin position="1"/>
        <end position="26"/>
    </location>
</feature>
<feature type="transmembrane region" description="Helical" evidence="3">
    <location>
        <begin position="100"/>
        <end position="119"/>
    </location>
</feature>
<feature type="transmembrane region" description="Helical" evidence="3">
    <location>
        <begin position="65"/>
        <end position="88"/>
    </location>
</feature>
<dbReference type="InterPro" id="IPR029063">
    <property type="entry name" value="SAM-dependent_MTases_sf"/>
</dbReference>
<dbReference type="SUPFAM" id="SSF53335">
    <property type="entry name" value="S-adenosyl-L-methionine-dependent methyltransferases"/>
    <property type="match status" value="1"/>
</dbReference>
<evidence type="ECO:0000256" key="1">
    <source>
        <dbReference type="ARBA" id="ARBA00023115"/>
    </source>
</evidence>
<dbReference type="SUPFAM" id="SSF103473">
    <property type="entry name" value="MFS general substrate transporter"/>
    <property type="match status" value="1"/>
</dbReference>
<organism evidence="4 5">
    <name type="scientific">Plantactinospora endophytica</name>
    <dbReference type="NCBI Taxonomy" id="673535"/>
    <lineage>
        <taxon>Bacteria</taxon>
        <taxon>Bacillati</taxon>
        <taxon>Actinomycetota</taxon>
        <taxon>Actinomycetes</taxon>
        <taxon>Micromonosporales</taxon>
        <taxon>Micromonosporaceae</taxon>
        <taxon>Plantactinospora</taxon>
    </lineage>
</organism>
<reference evidence="4 5" key="1">
    <citation type="submission" date="2021-01" db="EMBL/GenBank/DDBJ databases">
        <title>Whole genome shotgun sequence of Plantactinospora endophytica NBRC 110450.</title>
        <authorList>
            <person name="Komaki H."/>
            <person name="Tamura T."/>
        </authorList>
    </citation>
    <scope>NUCLEOTIDE SEQUENCE [LARGE SCALE GENOMIC DNA]</scope>
    <source>
        <strain evidence="4 5">NBRC 110450</strain>
    </source>
</reference>
<dbReference type="Gene3D" id="1.20.1250.20">
    <property type="entry name" value="MFS general substrate transporter like domains"/>
    <property type="match status" value="1"/>
</dbReference>
<protein>
    <recommendedName>
        <fullName evidence="6">Spermidine synthase</fullName>
    </recommendedName>
</protein>
<keyword evidence="1" id="KW-0620">Polyamine biosynthesis</keyword>
<keyword evidence="5" id="KW-1185">Reference proteome</keyword>
<feature type="transmembrane region" description="Helical" evidence="3">
    <location>
        <begin position="233"/>
        <end position="253"/>
    </location>
</feature>
<dbReference type="EMBL" id="BONW01000021">
    <property type="protein sequence ID" value="GIG89785.1"/>
    <property type="molecule type" value="Genomic_DNA"/>
</dbReference>